<dbReference type="GeneID" id="19269979"/>
<organism evidence="2 3">
    <name type="scientific">Pestalotiopsis fici (strain W106-1 / CGMCC3.15140)</name>
    <dbReference type="NCBI Taxonomy" id="1229662"/>
    <lineage>
        <taxon>Eukaryota</taxon>
        <taxon>Fungi</taxon>
        <taxon>Dikarya</taxon>
        <taxon>Ascomycota</taxon>
        <taxon>Pezizomycotina</taxon>
        <taxon>Sordariomycetes</taxon>
        <taxon>Xylariomycetidae</taxon>
        <taxon>Amphisphaeriales</taxon>
        <taxon>Sporocadaceae</taxon>
        <taxon>Pestalotiopsis</taxon>
    </lineage>
</organism>
<evidence type="ECO:0000313" key="3">
    <source>
        <dbReference type="Proteomes" id="UP000030651"/>
    </source>
</evidence>
<evidence type="ECO:0000259" key="1">
    <source>
        <dbReference type="PROSITE" id="PS50405"/>
    </source>
</evidence>
<dbReference type="OMA" id="WARAVKL"/>
<feature type="domain" description="GST C-terminal" evidence="1">
    <location>
        <begin position="110"/>
        <end position="237"/>
    </location>
</feature>
<dbReference type="InterPro" id="IPR004046">
    <property type="entry name" value="GST_C"/>
</dbReference>
<dbReference type="PANTHER" id="PTHR44051:SF8">
    <property type="entry name" value="GLUTATHIONE S-TRANSFERASE GSTA"/>
    <property type="match status" value="1"/>
</dbReference>
<reference evidence="3" key="1">
    <citation type="journal article" date="2015" name="BMC Genomics">
        <title>Genomic and transcriptomic analysis of the endophytic fungus Pestalotiopsis fici reveals its lifestyle and high potential for synthesis of natural products.</title>
        <authorList>
            <person name="Wang X."/>
            <person name="Zhang X."/>
            <person name="Liu L."/>
            <person name="Xiang M."/>
            <person name="Wang W."/>
            <person name="Sun X."/>
            <person name="Che Y."/>
            <person name="Guo L."/>
            <person name="Liu G."/>
            <person name="Guo L."/>
            <person name="Wang C."/>
            <person name="Yin W.B."/>
            <person name="Stadler M."/>
            <person name="Zhang X."/>
            <person name="Liu X."/>
        </authorList>
    </citation>
    <scope>NUCLEOTIDE SEQUENCE [LARGE SCALE GENOMIC DNA]</scope>
    <source>
        <strain evidence="3">W106-1 / CGMCC3.15140</strain>
    </source>
</reference>
<accession>W3XAL0</accession>
<dbReference type="RefSeq" id="XP_007831738.1">
    <property type="nucleotide sequence ID" value="XM_007833547.1"/>
</dbReference>
<dbReference type="PROSITE" id="PS50405">
    <property type="entry name" value="GST_CTER"/>
    <property type="match status" value="1"/>
</dbReference>
<dbReference type="PANTHER" id="PTHR44051">
    <property type="entry name" value="GLUTATHIONE S-TRANSFERASE-RELATED"/>
    <property type="match status" value="1"/>
</dbReference>
<evidence type="ECO:0000313" key="2">
    <source>
        <dbReference type="EMBL" id="ETS83090.1"/>
    </source>
</evidence>
<name>W3XAL0_PESFW</name>
<dbReference type="eggNOG" id="ENOG502SDBJ">
    <property type="taxonomic scope" value="Eukaryota"/>
</dbReference>
<dbReference type="EMBL" id="KI912111">
    <property type="protein sequence ID" value="ETS83090.1"/>
    <property type="molecule type" value="Genomic_DNA"/>
</dbReference>
<sequence>MTSSKQTPILYQKSGACSLVPHALLYHLQAPFRAVPMAPDANGKYAAADGSLTHDEYVKRIHPSGYVPALDVGDGTIITEMPAVLNYIVNMAAGVEGGVNQQYADLVGRTALEKAQVLKWLAWLSGTLHAQGFGALFRPARFVGGREDIYPTVQDKGREIIRMAFERINKALTGNQHLVGEHLTVADFNVYVFYRWGVQIGFDMAETYPEYTRVMRKVESLDGFKKAIEVEELKFLL</sequence>
<dbReference type="OrthoDB" id="2309723at2759"/>
<dbReference type="CDD" id="cd03057">
    <property type="entry name" value="GST_N_Beta"/>
    <property type="match status" value="1"/>
</dbReference>
<dbReference type="SUPFAM" id="SSF47616">
    <property type="entry name" value="GST C-terminal domain-like"/>
    <property type="match status" value="1"/>
</dbReference>
<proteinExistence type="predicted"/>
<protein>
    <recommendedName>
        <fullName evidence="1">GST C-terminal domain-containing protein</fullName>
    </recommendedName>
</protein>
<dbReference type="SUPFAM" id="SSF52833">
    <property type="entry name" value="Thioredoxin-like"/>
    <property type="match status" value="1"/>
</dbReference>
<dbReference type="HOGENOM" id="CLU_011226_6_1_1"/>
<dbReference type="InterPro" id="IPR036282">
    <property type="entry name" value="Glutathione-S-Trfase_C_sf"/>
</dbReference>
<dbReference type="STRING" id="1229662.W3XAL0"/>
<dbReference type="CDD" id="cd03188">
    <property type="entry name" value="GST_C_Beta"/>
    <property type="match status" value="1"/>
</dbReference>
<dbReference type="AlphaFoldDB" id="W3XAL0"/>
<dbReference type="Gene3D" id="1.20.1050.10">
    <property type="match status" value="1"/>
</dbReference>
<keyword evidence="3" id="KW-1185">Reference proteome</keyword>
<dbReference type="Gene3D" id="3.40.30.10">
    <property type="entry name" value="Glutaredoxin"/>
    <property type="match status" value="1"/>
</dbReference>
<gene>
    <name evidence="2" type="ORF">PFICI_04966</name>
</gene>
<dbReference type="Proteomes" id="UP000030651">
    <property type="component" value="Unassembled WGS sequence"/>
</dbReference>
<dbReference type="InterPro" id="IPR010987">
    <property type="entry name" value="Glutathione-S-Trfase_C-like"/>
</dbReference>
<dbReference type="InterPro" id="IPR036249">
    <property type="entry name" value="Thioredoxin-like_sf"/>
</dbReference>
<dbReference type="KEGG" id="pfy:PFICI_04966"/>
<dbReference type="InParanoid" id="W3XAL0"/>
<dbReference type="Pfam" id="PF00043">
    <property type="entry name" value="GST_C"/>
    <property type="match status" value="1"/>
</dbReference>